<dbReference type="InterPro" id="IPR045864">
    <property type="entry name" value="aa-tRNA-synth_II/BPL/LPL"/>
</dbReference>
<keyword evidence="2" id="KW-0092">Biotin</keyword>
<dbReference type="NCBIfam" id="TIGR00121">
    <property type="entry name" value="birA_ligase"/>
    <property type="match status" value="1"/>
</dbReference>
<dbReference type="HOGENOM" id="CLU_051096_3_0_5"/>
<keyword evidence="1 6" id="KW-0436">Ligase</keyword>
<dbReference type="GO" id="GO:0005737">
    <property type="term" value="C:cytoplasm"/>
    <property type="evidence" value="ECO:0007669"/>
    <property type="project" value="TreeGrafter"/>
</dbReference>
<dbReference type="SUPFAM" id="SSF55681">
    <property type="entry name" value="Class II aaRS and biotin synthetases"/>
    <property type="match status" value="1"/>
</dbReference>
<dbReference type="RefSeq" id="WP_041110492.1">
    <property type="nucleotide sequence ID" value="NZ_CP004373.1"/>
</dbReference>
<dbReference type="KEGG" id="goy:GLS_c00860"/>
<dbReference type="PANTHER" id="PTHR12835:SF5">
    <property type="entry name" value="BIOTIN--PROTEIN LIGASE"/>
    <property type="match status" value="1"/>
</dbReference>
<dbReference type="InterPro" id="IPR004408">
    <property type="entry name" value="Biotin_CoA_COase_ligase"/>
</dbReference>
<dbReference type="Gene3D" id="3.30.930.10">
    <property type="entry name" value="Bira Bifunctional Protein, Domain 2"/>
    <property type="match status" value="1"/>
</dbReference>
<feature type="domain" description="BPL/LPL catalytic" evidence="5">
    <location>
        <begin position="1"/>
        <end position="179"/>
    </location>
</feature>
<sequence>MSWRFEYHETLGSTSDLCKARAEAGEPEHLAVQAFSQTSGRGTRGRTWTDPGGNLAISLLFRPADPAAFIAALPFVVAVALFETVTHFCPVVTGPSRFMLKWPNDLLMDGRKMAGVLIETGGPQGNPWVVVGIGANLRQAPEIPGRRLAALAEATDPPSAEAFGKVLVAQIEHWTALREREGFAPVRAAWLARAHPVGTPLAVQRCETYITGSFSGLDAQGRLLLALPHGETIPVVTGDILLD</sequence>
<dbReference type="EMBL" id="CP004373">
    <property type="protein sequence ID" value="AHK70019.1"/>
    <property type="molecule type" value="Genomic_DNA"/>
</dbReference>
<dbReference type="Proteomes" id="UP000031656">
    <property type="component" value="Chromosome"/>
</dbReference>
<dbReference type="AlphaFoldDB" id="A0A067Z1H1"/>
<evidence type="ECO:0000259" key="5">
    <source>
        <dbReference type="PROSITE" id="PS51733"/>
    </source>
</evidence>
<dbReference type="Pfam" id="PF02237">
    <property type="entry name" value="BPL_C"/>
    <property type="match status" value="1"/>
</dbReference>
<dbReference type="Pfam" id="PF03099">
    <property type="entry name" value="BPL_LplA_LipB"/>
    <property type="match status" value="1"/>
</dbReference>
<comment type="catalytic activity">
    <reaction evidence="4">
        <text>biotin + L-lysyl-[protein] + ATP = N(6)-biotinyl-L-lysyl-[protein] + AMP + diphosphate + H(+)</text>
        <dbReference type="Rhea" id="RHEA:11756"/>
        <dbReference type="Rhea" id="RHEA-COMP:9752"/>
        <dbReference type="Rhea" id="RHEA-COMP:10505"/>
        <dbReference type="ChEBI" id="CHEBI:15378"/>
        <dbReference type="ChEBI" id="CHEBI:29969"/>
        <dbReference type="ChEBI" id="CHEBI:30616"/>
        <dbReference type="ChEBI" id="CHEBI:33019"/>
        <dbReference type="ChEBI" id="CHEBI:57586"/>
        <dbReference type="ChEBI" id="CHEBI:83144"/>
        <dbReference type="ChEBI" id="CHEBI:456215"/>
        <dbReference type="EC" id="6.3.4.15"/>
    </reaction>
</comment>
<organism evidence="6 7">
    <name type="scientific">Gluconobacter oxydans DSM 3504</name>
    <dbReference type="NCBI Taxonomy" id="1288313"/>
    <lineage>
        <taxon>Bacteria</taxon>
        <taxon>Pseudomonadati</taxon>
        <taxon>Pseudomonadota</taxon>
        <taxon>Alphaproteobacteria</taxon>
        <taxon>Acetobacterales</taxon>
        <taxon>Acetobacteraceae</taxon>
        <taxon>Gluconobacter</taxon>
    </lineage>
</organism>
<evidence type="ECO:0000313" key="6">
    <source>
        <dbReference type="EMBL" id="AHK70019.1"/>
    </source>
</evidence>
<dbReference type="CDD" id="cd16442">
    <property type="entry name" value="BPL"/>
    <property type="match status" value="1"/>
</dbReference>
<dbReference type="GO" id="GO:0004077">
    <property type="term" value="F:biotin--[biotin carboxyl-carrier protein] ligase activity"/>
    <property type="evidence" value="ECO:0007669"/>
    <property type="project" value="UniProtKB-EC"/>
</dbReference>
<gene>
    <name evidence="6" type="ORF">GLS_c00860</name>
</gene>
<dbReference type="PANTHER" id="PTHR12835">
    <property type="entry name" value="BIOTIN PROTEIN LIGASE"/>
    <property type="match status" value="1"/>
</dbReference>
<reference evidence="6 7" key="1">
    <citation type="journal article" date="2015" name="Appl. Microbiol. Biotechnol.">
        <title>The consequence of an additional NADH dehydrogenase paralog on the growth of Gluconobacter oxydans DSM3504.</title>
        <authorList>
            <person name="Kostner D."/>
            <person name="Luchterhand B."/>
            <person name="Junker A."/>
            <person name="Volland S."/>
            <person name="Daniel R."/>
            <person name="Buchs J."/>
            <person name="Liebl W."/>
            <person name="Ehrenreich A."/>
        </authorList>
    </citation>
    <scope>NUCLEOTIDE SEQUENCE [LARGE SCALE GENOMIC DNA]</scope>
    <source>
        <strain evidence="6">DSM 3504</strain>
    </source>
</reference>
<evidence type="ECO:0000313" key="7">
    <source>
        <dbReference type="Proteomes" id="UP000031656"/>
    </source>
</evidence>
<evidence type="ECO:0000256" key="1">
    <source>
        <dbReference type="ARBA" id="ARBA00022598"/>
    </source>
</evidence>
<evidence type="ECO:0000256" key="4">
    <source>
        <dbReference type="ARBA" id="ARBA00047846"/>
    </source>
</evidence>
<evidence type="ECO:0000256" key="3">
    <source>
        <dbReference type="ARBA" id="ARBA00024227"/>
    </source>
</evidence>
<accession>A0A067Z1H1</accession>
<dbReference type="EC" id="6.3.4.15" evidence="3"/>
<dbReference type="InterPro" id="IPR003142">
    <property type="entry name" value="BPL_C"/>
</dbReference>
<protein>
    <recommendedName>
        <fullName evidence="3">biotin--[biotin carboxyl-carrier protein] ligase</fullName>
        <ecNumber evidence="3">6.3.4.15</ecNumber>
    </recommendedName>
</protein>
<dbReference type="GeneID" id="56904335"/>
<dbReference type="InterPro" id="IPR004143">
    <property type="entry name" value="BPL_LPL_catalytic"/>
</dbReference>
<proteinExistence type="predicted"/>
<evidence type="ECO:0000256" key="2">
    <source>
        <dbReference type="ARBA" id="ARBA00023267"/>
    </source>
</evidence>
<name>A0A067Z1H1_GLUOY</name>
<dbReference type="PROSITE" id="PS51733">
    <property type="entry name" value="BPL_LPL_CATALYTIC"/>
    <property type="match status" value="1"/>
</dbReference>